<evidence type="ECO:0000256" key="11">
    <source>
        <dbReference type="ARBA" id="ARBA00048179"/>
    </source>
</evidence>
<dbReference type="GO" id="GO:0009228">
    <property type="term" value="P:thiamine biosynthetic process"/>
    <property type="evidence" value="ECO:0007669"/>
    <property type="project" value="UniProtKB-KW"/>
</dbReference>
<protein>
    <recommendedName>
        <fullName evidence="10">Thiamine pyrimidine synthase</fullName>
    </recommendedName>
</protein>
<dbReference type="Gene3D" id="3.40.190.10">
    <property type="entry name" value="Periplasmic binding protein-like II"/>
    <property type="match status" value="2"/>
</dbReference>
<reference evidence="13" key="2">
    <citation type="submission" date="2020-09" db="EMBL/GenBank/DDBJ databases">
        <authorList>
            <person name="Sun Q."/>
            <person name="Zhou Y."/>
        </authorList>
    </citation>
    <scope>NUCLEOTIDE SEQUENCE</scope>
    <source>
        <strain evidence="13">CGMCC 1.3617</strain>
    </source>
</reference>
<evidence type="ECO:0000259" key="12">
    <source>
        <dbReference type="Pfam" id="PF09084"/>
    </source>
</evidence>
<dbReference type="GO" id="GO:0016740">
    <property type="term" value="F:transferase activity"/>
    <property type="evidence" value="ECO:0007669"/>
    <property type="project" value="UniProtKB-KW"/>
</dbReference>
<evidence type="ECO:0000313" key="14">
    <source>
        <dbReference type="Proteomes" id="UP000661507"/>
    </source>
</evidence>
<sequence length="301" mass="32143">MHPIILAEPFRAVFYAPFYVAEARGLFAAEGVEVRRATAGDPTKAAENLLSGVADIAWSGPMRPMMLRDRDPSCPLRSFCAVVMKDPFLLIGRGSRPGFTLADLPALRFGSVSEVPTPWWCLQDDLRQAGIDPEALNRVIGRSMAENIAAVLDGSLDVAQAFEPHAALAEAQGAAVWHRAADRGLSAYTAFYATEARIAERSAEFEAMIRAMAASLAWIAQAPPGEIAATIAPLFEDLPHAALTTALARYQGLALWAPTPHFPRAAFEQLRGAMSTAGILTGAPAFEVCVDEAIVTRALGG</sequence>
<keyword evidence="7" id="KW-0663">Pyridoxal phosphate</keyword>
<evidence type="ECO:0000256" key="1">
    <source>
        <dbReference type="ARBA" id="ARBA00003469"/>
    </source>
</evidence>
<reference evidence="13" key="1">
    <citation type="journal article" date="2014" name="Int. J. Syst. Evol. Microbiol.">
        <title>Complete genome sequence of Corynebacterium casei LMG S-19264T (=DSM 44701T), isolated from a smear-ripened cheese.</title>
        <authorList>
            <consortium name="US DOE Joint Genome Institute (JGI-PGF)"/>
            <person name="Walter F."/>
            <person name="Albersmeier A."/>
            <person name="Kalinowski J."/>
            <person name="Ruckert C."/>
        </authorList>
    </citation>
    <scope>NUCLEOTIDE SEQUENCE</scope>
    <source>
        <strain evidence="13">CGMCC 1.3617</strain>
    </source>
</reference>
<evidence type="ECO:0000256" key="9">
    <source>
        <dbReference type="ARBA" id="ARBA00023004"/>
    </source>
</evidence>
<dbReference type="RefSeq" id="WP_188966481.1">
    <property type="nucleotide sequence ID" value="NZ_BMKW01000003.1"/>
</dbReference>
<evidence type="ECO:0000256" key="5">
    <source>
        <dbReference type="ARBA" id="ARBA00022679"/>
    </source>
</evidence>
<dbReference type="PANTHER" id="PTHR31528">
    <property type="entry name" value="4-AMINO-5-HYDROXYMETHYL-2-METHYLPYRIMIDINE PHOSPHATE SYNTHASE THI11-RELATED"/>
    <property type="match status" value="1"/>
</dbReference>
<comment type="similarity">
    <text evidence="3">Belongs to the NMT1/THI5 family.</text>
</comment>
<proteinExistence type="inferred from homology"/>
<evidence type="ECO:0000256" key="10">
    <source>
        <dbReference type="ARBA" id="ARBA00033171"/>
    </source>
</evidence>
<keyword evidence="8" id="KW-0784">Thiamine biosynthesis</keyword>
<evidence type="ECO:0000256" key="3">
    <source>
        <dbReference type="ARBA" id="ARBA00009406"/>
    </source>
</evidence>
<dbReference type="AlphaFoldDB" id="A0A917NMU6"/>
<dbReference type="InterPro" id="IPR027939">
    <property type="entry name" value="NMT1/THI5"/>
</dbReference>
<dbReference type="SUPFAM" id="SSF53850">
    <property type="entry name" value="Periplasmic binding protein-like II"/>
    <property type="match status" value="1"/>
</dbReference>
<dbReference type="InterPro" id="IPR015168">
    <property type="entry name" value="SsuA/THI5"/>
</dbReference>
<evidence type="ECO:0000256" key="2">
    <source>
        <dbReference type="ARBA" id="ARBA00004948"/>
    </source>
</evidence>
<dbReference type="Proteomes" id="UP000661507">
    <property type="component" value="Unassembled WGS sequence"/>
</dbReference>
<comment type="catalytic activity">
    <reaction evidence="11">
        <text>N(6)-(pyridoxal phosphate)-L-lysyl-[4-amino-5-hydroxymethyl-2-methylpyrimidine phosphate synthase] + L-histidyl-[4-amino-5-hydroxymethyl-2-methylpyrimidine phosphate synthase] + 2 Fe(3+) + 4 H2O = L-lysyl-[4-amino-5-hydroxymethyl-2-methylpyrimidine phosphate synthase] + (2S)-2-amino-5-hydroxy-4-oxopentanoyl-[4-amino-5-hydroxymethyl-2-methylpyrimidine phosphate synthase] + 4-amino-2-methyl-5-(phosphooxymethyl)pyrimidine + 3-oxopropanoate + 2 Fe(2+) + 2 H(+)</text>
        <dbReference type="Rhea" id="RHEA:65756"/>
        <dbReference type="Rhea" id="RHEA-COMP:16892"/>
        <dbReference type="Rhea" id="RHEA-COMP:16893"/>
        <dbReference type="Rhea" id="RHEA-COMP:16894"/>
        <dbReference type="Rhea" id="RHEA-COMP:16895"/>
        <dbReference type="ChEBI" id="CHEBI:15377"/>
        <dbReference type="ChEBI" id="CHEBI:15378"/>
        <dbReference type="ChEBI" id="CHEBI:29033"/>
        <dbReference type="ChEBI" id="CHEBI:29034"/>
        <dbReference type="ChEBI" id="CHEBI:29969"/>
        <dbReference type="ChEBI" id="CHEBI:29979"/>
        <dbReference type="ChEBI" id="CHEBI:33190"/>
        <dbReference type="ChEBI" id="CHEBI:58354"/>
        <dbReference type="ChEBI" id="CHEBI:143915"/>
        <dbReference type="ChEBI" id="CHEBI:157692"/>
    </reaction>
    <physiologicalReaction direction="left-to-right" evidence="11">
        <dbReference type="Rhea" id="RHEA:65757"/>
    </physiologicalReaction>
</comment>
<comment type="function">
    <text evidence="1">Responsible for the formation of the pyrimidine heterocycle in the thiamine biosynthesis pathway. Catalyzes the formation of hydroxymethylpyrimidine phosphate (HMP-P) from histidine and pyridoxal phosphate (PLP). The protein uses PLP and the active site histidine to form HMP-P, generating an inactive enzyme. The enzyme can only undergo a single turnover, which suggests it is a suicide enzyme.</text>
</comment>
<evidence type="ECO:0000256" key="6">
    <source>
        <dbReference type="ARBA" id="ARBA00022723"/>
    </source>
</evidence>
<comment type="pathway">
    <text evidence="2">Cofactor biosynthesis; thiamine diphosphate biosynthesis.</text>
</comment>
<dbReference type="GO" id="GO:0046872">
    <property type="term" value="F:metal ion binding"/>
    <property type="evidence" value="ECO:0007669"/>
    <property type="project" value="UniProtKB-KW"/>
</dbReference>
<keyword evidence="9" id="KW-0408">Iron</keyword>
<comment type="caution">
    <text evidence="13">The sequence shown here is derived from an EMBL/GenBank/DDBJ whole genome shotgun (WGS) entry which is preliminary data.</text>
</comment>
<feature type="domain" description="SsuA/THI5-like" evidence="12">
    <location>
        <begin position="16"/>
        <end position="223"/>
    </location>
</feature>
<name>A0A917NMU6_9PROT</name>
<dbReference type="Pfam" id="PF09084">
    <property type="entry name" value="NMT1"/>
    <property type="match status" value="1"/>
</dbReference>
<evidence type="ECO:0000313" key="13">
    <source>
        <dbReference type="EMBL" id="GGJ09730.1"/>
    </source>
</evidence>
<dbReference type="EMBL" id="BMKW01000003">
    <property type="protein sequence ID" value="GGJ09730.1"/>
    <property type="molecule type" value="Genomic_DNA"/>
</dbReference>
<gene>
    <name evidence="13" type="ORF">GCM10011320_15950</name>
</gene>
<keyword evidence="5" id="KW-0808">Transferase</keyword>
<organism evidence="13 14">
    <name type="scientific">Neoroseomonas lacus</name>
    <dbReference type="NCBI Taxonomy" id="287609"/>
    <lineage>
        <taxon>Bacteria</taxon>
        <taxon>Pseudomonadati</taxon>
        <taxon>Pseudomonadota</taxon>
        <taxon>Alphaproteobacteria</taxon>
        <taxon>Acetobacterales</taxon>
        <taxon>Acetobacteraceae</taxon>
        <taxon>Neoroseomonas</taxon>
    </lineage>
</organism>
<dbReference type="PANTHER" id="PTHR31528:SF1">
    <property type="entry name" value="4-AMINO-5-HYDROXYMETHYL-2-METHYLPYRIMIDINE PHOSPHATE SYNTHASE THI11-RELATED"/>
    <property type="match status" value="1"/>
</dbReference>
<evidence type="ECO:0000256" key="4">
    <source>
        <dbReference type="ARBA" id="ARBA00011738"/>
    </source>
</evidence>
<keyword evidence="14" id="KW-1185">Reference proteome</keyword>
<accession>A0A917NMU6</accession>
<comment type="subunit">
    <text evidence="4">Homodimer.</text>
</comment>
<keyword evidence="6" id="KW-0479">Metal-binding</keyword>
<evidence type="ECO:0000256" key="7">
    <source>
        <dbReference type="ARBA" id="ARBA00022898"/>
    </source>
</evidence>
<evidence type="ECO:0000256" key="8">
    <source>
        <dbReference type="ARBA" id="ARBA00022977"/>
    </source>
</evidence>